<dbReference type="Proteomes" id="UP000293912">
    <property type="component" value="Chromosome"/>
</dbReference>
<accession>A0A4P6X277</accession>
<keyword evidence="5 6" id="KW-0449">Lipoprotein</keyword>
<dbReference type="GO" id="GO:0001530">
    <property type="term" value="F:lipopolysaccharide binding"/>
    <property type="evidence" value="ECO:0007669"/>
    <property type="project" value="TreeGrafter"/>
</dbReference>
<dbReference type="HAMAP" id="MF_01186">
    <property type="entry name" value="LPS_assembly_LptE"/>
    <property type="match status" value="1"/>
</dbReference>
<gene>
    <name evidence="6" type="primary">lptE</name>
    <name evidence="7" type="ORF">HPF_21910</name>
</gene>
<evidence type="ECO:0000313" key="8">
    <source>
        <dbReference type="Proteomes" id="UP000293912"/>
    </source>
</evidence>
<reference evidence="7 8" key="1">
    <citation type="submission" date="2019-03" db="EMBL/GenBank/DDBJ databases">
        <authorList>
            <person name="Sebastian G."/>
            <person name="Baumann P."/>
            <person name="Ruckert C."/>
            <person name="Kalinowski J."/>
            <person name="Nebel B."/>
            <person name="Takors R."/>
            <person name="Blombach B."/>
        </authorList>
    </citation>
    <scope>NUCLEOTIDE SEQUENCE [LARGE SCALE GENOMIC DNA]</scope>
    <source>
        <strain evidence="7 8">DSM 1084</strain>
    </source>
</reference>
<dbReference type="GO" id="GO:0015920">
    <property type="term" value="P:lipopolysaccharide transport"/>
    <property type="evidence" value="ECO:0007669"/>
    <property type="project" value="TreeGrafter"/>
</dbReference>
<dbReference type="GO" id="GO:0043165">
    <property type="term" value="P:Gram-negative-bacterium-type cell outer membrane assembly"/>
    <property type="evidence" value="ECO:0007669"/>
    <property type="project" value="UniProtKB-UniRule"/>
</dbReference>
<keyword evidence="4 6" id="KW-0998">Cell outer membrane</keyword>
<evidence type="ECO:0000313" key="7">
    <source>
        <dbReference type="EMBL" id="QBM30357.1"/>
    </source>
</evidence>
<keyword evidence="8" id="KW-1185">Reference proteome</keyword>
<keyword evidence="2 6" id="KW-0472">Membrane</keyword>
<sequence length="189" mass="20078">MAPAVLKSPARRAALRGLAAAGSAGLLAGLTGCGFALRQAPKFAFESVQVAGFENTSVSRSLQQALVSSGLRVVNSSAGARAPVDPAQAAVPPQVVLIVTLDRHERVVSGQTDTGQVRELTLRARFRFRLTTPAGKILIEDTELLLERDISFSETAALAKAAEENLMFRDMDGDIVQQVLRRLAAVKTL</sequence>
<evidence type="ECO:0000256" key="6">
    <source>
        <dbReference type="HAMAP-Rule" id="MF_01186"/>
    </source>
</evidence>
<dbReference type="InterPro" id="IPR007485">
    <property type="entry name" value="LPS_assembly_LptE"/>
</dbReference>
<protein>
    <recommendedName>
        <fullName evidence="6">LPS-assembly lipoprotein LptE</fullName>
    </recommendedName>
</protein>
<evidence type="ECO:0000256" key="5">
    <source>
        <dbReference type="ARBA" id="ARBA00023288"/>
    </source>
</evidence>
<comment type="similarity">
    <text evidence="6">Belongs to the LptE lipoprotein family.</text>
</comment>
<evidence type="ECO:0000256" key="4">
    <source>
        <dbReference type="ARBA" id="ARBA00023237"/>
    </source>
</evidence>
<dbReference type="PANTHER" id="PTHR38098:SF1">
    <property type="entry name" value="LPS-ASSEMBLY LIPOPROTEIN LPTE"/>
    <property type="match status" value="1"/>
</dbReference>
<dbReference type="RefSeq" id="WP_133157837.1">
    <property type="nucleotide sequence ID" value="NZ_CP037867.1"/>
</dbReference>
<keyword evidence="3 6" id="KW-0564">Palmitate</keyword>
<organism evidence="7 8">
    <name type="scientific">Hydrogenophaga pseudoflava</name>
    <name type="common">Pseudomonas carboxydoflava</name>
    <dbReference type="NCBI Taxonomy" id="47421"/>
    <lineage>
        <taxon>Bacteria</taxon>
        <taxon>Pseudomonadati</taxon>
        <taxon>Pseudomonadota</taxon>
        <taxon>Betaproteobacteria</taxon>
        <taxon>Burkholderiales</taxon>
        <taxon>Comamonadaceae</taxon>
        <taxon>Hydrogenophaga</taxon>
    </lineage>
</organism>
<comment type="subunit">
    <text evidence="6">Component of the lipopolysaccharide transport and assembly complex. Interacts with LptD.</text>
</comment>
<dbReference type="PROSITE" id="PS51257">
    <property type="entry name" value="PROKAR_LIPOPROTEIN"/>
    <property type="match status" value="1"/>
</dbReference>
<comment type="function">
    <text evidence="6">Together with LptD, is involved in the assembly of lipopolysaccharide (LPS) at the surface of the outer membrane. Required for the proper assembly of LptD. Binds LPS and may serve as the LPS recognition site at the outer membrane.</text>
</comment>
<keyword evidence="1 6" id="KW-0732">Signal</keyword>
<dbReference type="GO" id="GO:0009279">
    <property type="term" value="C:cell outer membrane"/>
    <property type="evidence" value="ECO:0007669"/>
    <property type="project" value="UniProtKB-SubCell"/>
</dbReference>
<name>A0A4P6X277_HYDPS</name>
<dbReference type="AlphaFoldDB" id="A0A4P6X277"/>
<dbReference type="KEGG" id="hpse:HPF_21910"/>
<comment type="subcellular location">
    <subcellularLocation>
        <location evidence="6">Cell outer membrane</location>
        <topology evidence="6">Lipid-anchor</topology>
    </subcellularLocation>
</comment>
<dbReference type="Gene3D" id="3.30.160.150">
    <property type="entry name" value="Lipoprotein like domain"/>
    <property type="match status" value="1"/>
</dbReference>
<dbReference type="Pfam" id="PF04390">
    <property type="entry name" value="LptE"/>
    <property type="match status" value="1"/>
</dbReference>
<dbReference type="EMBL" id="CP037867">
    <property type="protein sequence ID" value="QBM30357.1"/>
    <property type="molecule type" value="Genomic_DNA"/>
</dbReference>
<proteinExistence type="inferred from homology"/>
<evidence type="ECO:0000256" key="3">
    <source>
        <dbReference type="ARBA" id="ARBA00023139"/>
    </source>
</evidence>
<evidence type="ECO:0000256" key="1">
    <source>
        <dbReference type="ARBA" id="ARBA00022729"/>
    </source>
</evidence>
<evidence type="ECO:0000256" key="2">
    <source>
        <dbReference type="ARBA" id="ARBA00023136"/>
    </source>
</evidence>
<dbReference type="GO" id="GO:1990351">
    <property type="term" value="C:transporter complex"/>
    <property type="evidence" value="ECO:0007669"/>
    <property type="project" value="TreeGrafter"/>
</dbReference>
<dbReference type="PANTHER" id="PTHR38098">
    <property type="entry name" value="LPS-ASSEMBLY LIPOPROTEIN LPTE"/>
    <property type="match status" value="1"/>
</dbReference>